<evidence type="ECO:0000256" key="1">
    <source>
        <dbReference type="ARBA" id="ARBA00022723"/>
    </source>
</evidence>
<feature type="region of interest" description="Disordered" evidence="3">
    <location>
        <begin position="16"/>
        <end position="57"/>
    </location>
</feature>
<feature type="region of interest" description="Disordered" evidence="3">
    <location>
        <begin position="112"/>
        <end position="160"/>
    </location>
</feature>
<dbReference type="Gene3D" id="2.60.40.150">
    <property type="entry name" value="C2 domain"/>
    <property type="match status" value="1"/>
</dbReference>
<dbReference type="PROSITE" id="PS50004">
    <property type="entry name" value="C2"/>
    <property type="match status" value="1"/>
</dbReference>
<keyword evidence="2" id="KW-0106">Calcium</keyword>
<feature type="domain" description="C2" evidence="4">
    <location>
        <begin position="179"/>
        <end position="302"/>
    </location>
</feature>
<evidence type="ECO:0000256" key="3">
    <source>
        <dbReference type="SAM" id="MobiDB-lite"/>
    </source>
</evidence>
<dbReference type="AlphaFoldDB" id="A0A7S0J954"/>
<name>A0A7S0J954_9EUKA</name>
<proteinExistence type="predicted"/>
<dbReference type="Pfam" id="PF00612">
    <property type="entry name" value="IQ"/>
    <property type="match status" value="1"/>
</dbReference>
<evidence type="ECO:0000313" key="5">
    <source>
        <dbReference type="EMBL" id="CAD8544867.1"/>
    </source>
</evidence>
<dbReference type="GO" id="GO:0016020">
    <property type="term" value="C:membrane"/>
    <property type="evidence" value="ECO:0007669"/>
    <property type="project" value="TreeGrafter"/>
</dbReference>
<dbReference type="PANTHER" id="PTHR45911:SF4">
    <property type="entry name" value="MULTIPLE C2 AND TRANSMEMBRANE DOMAIN-CONTAINING PROTEIN"/>
    <property type="match status" value="1"/>
</dbReference>
<gene>
    <name evidence="5" type="ORF">CLEP1334_LOCUS20155</name>
</gene>
<dbReference type="PANTHER" id="PTHR45911">
    <property type="entry name" value="C2 DOMAIN-CONTAINING PROTEIN"/>
    <property type="match status" value="1"/>
</dbReference>
<evidence type="ECO:0000259" key="4">
    <source>
        <dbReference type="PROSITE" id="PS50004"/>
    </source>
</evidence>
<sequence length="788" mass="83572">MPRSLFSLPRDFARAAGDRLATPRGGKRHASQTLTATTADKDTEGATVHAADGGTHTADAASIEMERSATKVQSLVRGKNARKQAEAVREDAAAAPLHMRVQQGFQAVFGKTPKGTADSAANDSSDAADAQDSAAALLQSKVRGQSARRQVSERKEQDKAAARMQAARRGSVARAQMSRQAALEAAAAELEGGAEKLSSRGSLQVLVVGAKDLVAADRNNSSDPFVEVNVGGKVSRTATQKKTTSPEWLQKLSFTGELRALVTEPAVFKVYDYDVVSKNDLLGELRVDLAALLSADELLLADEPLTGVKHGLLSVRIKWMSEADIAIDAAIDAADAQPSERRSVGAFYLNVLVLNMKEAVESRMREELCATPAGVAALRRLPKGSAASALIGASAECMAQQLLERMDGLQGISVRVECLYSAAAASDSHLLVLCVHFTHVELRRALAFDASICALSCLGMDVEARAAVIRKVSPLVEYELETALHRRLHDKLALRTVTHSKSSATQWQTFVHTAATHRVQGVVPPPHESGLRQYTLGYGIGEFLLARGVVNRTVVQRLGTEDEKKGGATPAHTDSPCGGSVCGLLHAALRVHKQGEKKAHIAAVRAEGRPLHIVPLRAHGLADGRALASQGGGGWTSKMAQSPFLRATLLMRGCEPHEAYDPYTDETAPSFLAGTTFAFASSARLLLALPGTSRRSALAVEAASAAVVLEMLMHTAEGAAPIVLGTAILKLEQLVHKASKSYGSEVSVTADAKLFTLSEMQAQKGKPSAGLVRVRLTLEAMAGRTSHT</sequence>
<dbReference type="PROSITE" id="PS50096">
    <property type="entry name" value="IQ"/>
    <property type="match status" value="3"/>
</dbReference>
<dbReference type="InterPro" id="IPR000008">
    <property type="entry name" value="C2_dom"/>
</dbReference>
<dbReference type="EMBL" id="HBER01039786">
    <property type="protein sequence ID" value="CAD8544867.1"/>
    <property type="molecule type" value="Transcribed_RNA"/>
</dbReference>
<dbReference type="InterPro" id="IPR000048">
    <property type="entry name" value="IQ_motif_EF-hand-BS"/>
</dbReference>
<dbReference type="Pfam" id="PF00168">
    <property type="entry name" value="C2"/>
    <property type="match status" value="1"/>
</dbReference>
<feature type="compositionally biased region" description="Basic and acidic residues" evidence="3">
    <location>
        <begin position="150"/>
        <end position="160"/>
    </location>
</feature>
<dbReference type="InterPro" id="IPR035892">
    <property type="entry name" value="C2_domain_sf"/>
</dbReference>
<evidence type="ECO:0000256" key="2">
    <source>
        <dbReference type="ARBA" id="ARBA00022837"/>
    </source>
</evidence>
<protein>
    <recommendedName>
        <fullName evidence="4">C2 domain-containing protein</fullName>
    </recommendedName>
</protein>
<accession>A0A7S0J954</accession>
<keyword evidence="1" id="KW-0479">Metal-binding</keyword>
<organism evidence="5">
    <name type="scientific">Calcidiscus leptoporus</name>
    <dbReference type="NCBI Taxonomy" id="127549"/>
    <lineage>
        <taxon>Eukaryota</taxon>
        <taxon>Haptista</taxon>
        <taxon>Haptophyta</taxon>
        <taxon>Prymnesiophyceae</taxon>
        <taxon>Coccolithales</taxon>
        <taxon>Calcidiscaceae</taxon>
        <taxon>Calcidiscus</taxon>
    </lineage>
</organism>
<dbReference type="GO" id="GO:0005509">
    <property type="term" value="F:calcium ion binding"/>
    <property type="evidence" value="ECO:0007669"/>
    <property type="project" value="TreeGrafter"/>
</dbReference>
<dbReference type="SUPFAM" id="SSF49562">
    <property type="entry name" value="C2 domain (Calcium/lipid-binding domain, CaLB)"/>
    <property type="match status" value="1"/>
</dbReference>
<feature type="compositionally biased region" description="Low complexity" evidence="3">
    <location>
        <begin position="117"/>
        <end position="140"/>
    </location>
</feature>
<dbReference type="SMART" id="SM00239">
    <property type="entry name" value="C2"/>
    <property type="match status" value="1"/>
</dbReference>
<dbReference type="SMART" id="SM00015">
    <property type="entry name" value="IQ"/>
    <property type="match status" value="3"/>
</dbReference>
<reference evidence="5" key="1">
    <citation type="submission" date="2021-01" db="EMBL/GenBank/DDBJ databases">
        <authorList>
            <person name="Corre E."/>
            <person name="Pelletier E."/>
            <person name="Niang G."/>
            <person name="Scheremetjew M."/>
            <person name="Finn R."/>
            <person name="Kale V."/>
            <person name="Holt S."/>
            <person name="Cochrane G."/>
            <person name="Meng A."/>
            <person name="Brown T."/>
            <person name="Cohen L."/>
        </authorList>
    </citation>
    <scope>NUCLEOTIDE SEQUENCE</scope>
    <source>
        <strain evidence="5">RCC1130</strain>
    </source>
</reference>